<evidence type="ECO:0008006" key="3">
    <source>
        <dbReference type="Google" id="ProtNLM"/>
    </source>
</evidence>
<proteinExistence type="predicted"/>
<dbReference type="RefSeq" id="WP_081197911.1">
    <property type="nucleotide sequence ID" value="NZ_FOCZ01000009.1"/>
</dbReference>
<evidence type="ECO:0000313" key="2">
    <source>
        <dbReference type="Proteomes" id="UP000192610"/>
    </source>
</evidence>
<protein>
    <recommendedName>
        <fullName evidence="3">HNH endonuclease 5 domain-containing protein</fullName>
    </recommendedName>
</protein>
<evidence type="ECO:0000313" key="1">
    <source>
        <dbReference type="EMBL" id="OQP52816.1"/>
    </source>
</evidence>
<dbReference type="AlphaFoldDB" id="A0A1V9F3I7"/>
<reference evidence="2" key="1">
    <citation type="submission" date="2016-04" db="EMBL/GenBank/DDBJ databases">
        <authorList>
            <person name="Chen L."/>
            <person name="Zhuang W."/>
            <person name="Wang G."/>
        </authorList>
    </citation>
    <scope>NUCLEOTIDE SEQUENCE [LARGE SCALE GENOMIC DNA]</scope>
    <source>
        <strain evidence="2">17621</strain>
    </source>
</reference>
<dbReference type="Proteomes" id="UP000192610">
    <property type="component" value="Unassembled WGS sequence"/>
</dbReference>
<dbReference type="EMBL" id="LVXG01000007">
    <property type="protein sequence ID" value="OQP52816.1"/>
    <property type="molecule type" value="Genomic_DNA"/>
</dbReference>
<organism evidence="1 2">
    <name type="scientific">Niastella yeongjuensis</name>
    <dbReference type="NCBI Taxonomy" id="354355"/>
    <lineage>
        <taxon>Bacteria</taxon>
        <taxon>Pseudomonadati</taxon>
        <taxon>Bacteroidota</taxon>
        <taxon>Chitinophagia</taxon>
        <taxon>Chitinophagales</taxon>
        <taxon>Chitinophagaceae</taxon>
        <taxon>Niastella</taxon>
    </lineage>
</organism>
<accession>A0A1V9F3I7</accession>
<dbReference type="STRING" id="354355.SAMN05660816_04740"/>
<name>A0A1V9F3I7_9BACT</name>
<comment type="caution">
    <text evidence="1">The sequence shown here is derived from an EMBL/GenBank/DDBJ whole genome shotgun (WGS) entry which is preliminary data.</text>
</comment>
<sequence length="356" mass="41510">MIRADKINRNYFYPDQFRESAADFLTAYKLEKEISCPDSKNKEGLKDKRSRVCRFCHRKYQHSIVTFSNDAHVFSELLGNRYLVSDFECDECNFIFSKYESDLANFLGIVRTVQSVKAKKIPKFKSADKKLEAESTQDDNEGNIIKIRRFDGLNTVFQFDEKKQETIITYEKNPFTPLNVYKSILKMALSIVDDRHLEDYKFAFEYLRTNNHDDKYSGFALINSYSMPLTFQYEQPAGMLFRKTNNNDNLFTHVFSFSALNQIFQIVLPFNRQDVPHYTVPGGVNVLWCPPLFDEDNEAAIRSIHCNLHNLNSTERLRHQKESFVLPGQATYGESFDGSKIIGIDLIREEDNECEE</sequence>
<dbReference type="OrthoDB" id="255953at2"/>
<keyword evidence="2" id="KW-1185">Reference proteome</keyword>
<gene>
    <name evidence="1" type="ORF">A4H97_24260</name>
</gene>